<dbReference type="PANTHER" id="PTHR11130">
    <property type="entry name" value="GLUTATHIONE SYNTHETASE"/>
    <property type="match status" value="1"/>
</dbReference>
<dbReference type="Gene3D" id="3.30.1490.80">
    <property type="match status" value="1"/>
</dbReference>
<feature type="domain" description="Glutathione synthase substrate-binding" evidence="14">
    <location>
        <begin position="392"/>
        <end position="469"/>
    </location>
</feature>
<dbReference type="EC" id="6.3.2.3" evidence="4"/>
<sequence>MSHNPKEAEREMEKAIFISADCWLKVFDFLSPFQLGLGIALISRRFDRRVDEHFKTRKWKLGEMEIRRKFGENGTNEMEIVNYFKGIRFQSLKIRCRTNSMECDGVVRAKNGIDQNATKCADRLGHSLEIGTKKSGANSRGEHRCNKYVLEVISDNDQLRMMEQYAIDYAHSIGLVCPISDPSDGKLTNIYAVPPPIALFPSPFPRELYDHAVNVQQAMNELYFRVASDHDFLMDAFKDVVKGDPFMARFVQIAKMVHDEGIHQPLAVQLQRADYMAHWDPSDGDGTIALKQVEVNIGGIGGPGFGSSVSKLHQKVLDKVAIEHGGQPAILANSEAPVNRSRQNIAYALYQAWKLFGDPKAVLLCLGTMDMTHFEQLQFIQFEVEKLGKQQGDLVNVLVLSLTDASKRISLNESGDFSLYLDGTKRVALVHITDGNVPDEFPTEHEWTARTMIERSNAILSPNIRFHLSCTKKIQQPGMVERFFPDDPKRVALIRSTFTGLWGLEVEDEATREVIENAIRSPANYILKSQVEGGLGNFFDHQMAQMLQQMGKEERGAYILQRRINPLVVKNYLMRQKMPALLEDVVSEMGIYGSLIGDQSNGRILHNAFDGHLVKSKRSDVNHGGLCCGGGLIDSLLLFPMAQMLDKSNGH</sequence>
<gene>
    <name evidence="15" type="ORF">niasHS_004614</name>
</gene>
<comment type="pathway">
    <text evidence="2">Sulfur metabolism; glutathione biosynthesis; glutathione from L-cysteine and L-glutamate: step 2/2.</text>
</comment>
<dbReference type="GO" id="GO:0005524">
    <property type="term" value="F:ATP binding"/>
    <property type="evidence" value="ECO:0007669"/>
    <property type="project" value="UniProtKB-KW"/>
</dbReference>
<evidence type="ECO:0000256" key="13">
    <source>
        <dbReference type="ARBA" id="ARBA00048871"/>
    </source>
</evidence>
<comment type="catalytic activity">
    <reaction evidence="13">
        <text>gamma-L-glutamyl-L-cysteine + glycine + ATP = glutathione + ADP + phosphate + H(+)</text>
        <dbReference type="Rhea" id="RHEA:13557"/>
        <dbReference type="ChEBI" id="CHEBI:15378"/>
        <dbReference type="ChEBI" id="CHEBI:30616"/>
        <dbReference type="ChEBI" id="CHEBI:43474"/>
        <dbReference type="ChEBI" id="CHEBI:57305"/>
        <dbReference type="ChEBI" id="CHEBI:57925"/>
        <dbReference type="ChEBI" id="CHEBI:58173"/>
        <dbReference type="ChEBI" id="CHEBI:456216"/>
        <dbReference type="EC" id="6.3.2.3"/>
    </reaction>
    <physiologicalReaction direction="left-to-right" evidence="13">
        <dbReference type="Rhea" id="RHEA:13558"/>
    </physiologicalReaction>
</comment>
<evidence type="ECO:0000256" key="5">
    <source>
        <dbReference type="ARBA" id="ARBA00020821"/>
    </source>
</evidence>
<evidence type="ECO:0000256" key="6">
    <source>
        <dbReference type="ARBA" id="ARBA00022598"/>
    </source>
</evidence>
<dbReference type="InterPro" id="IPR014709">
    <property type="entry name" value="Glutathione_synthase_C_euk"/>
</dbReference>
<reference evidence="15 16" key="1">
    <citation type="submission" date="2024-10" db="EMBL/GenBank/DDBJ databases">
        <authorList>
            <person name="Kim D."/>
        </authorList>
    </citation>
    <scope>NUCLEOTIDE SEQUENCE [LARGE SCALE GENOMIC DNA]</scope>
    <source>
        <strain evidence="15">Taebaek</strain>
    </source>
</reference>
<dbReference type="InterPro" id="IPR016185">
    <property type="entry name" value="PreATP-grasp_dom_sf"/>
</dbReference>
<dbReference type="Pfam" id="PF03917">
    <property type="entry name" value="GSH_synth_ATP"/>
    <property type="match status" value="1"/>
</dbReference>
<dbReference type="Gene3D" id="3.30.1490.50">
    <property type="match status" value="1"/>
</dbReference>
<comment type="similarity">
    <text evidence="3">Belongs to the eukaryotic GSH synthase family.</text>
</comment>
<dbReference type="InterPro" id="IPR014049">
    <property type="entry name" value="Glutathione_synthase_N_euk"/>
</dbReference>
<keyword evidence="11" id="KW-0460">Magnesium</keyword>
<dbReference type="PANTHER" id="PTHR11130:SF0">
    <property type="entry name" value="GLUTATHIONE SYNTHETASE"/>
    <property type="match status" value="1"/>
</dbReference>
<evidence type="ECO:0000256" key="11">
    <source>
        <dbReference type="ARBA" id="ARBA00022842"/>
    </source>
</evidence>
<dbReference type="InterPro" id="IPR037013">
    <property type="entry name" value="GSH-S_sub-bd_sf"/>
</dbReference>
<evidence type="ECO:0000259" key="14">
    <source>
        <dbReference type="Pfam" id="PF03199"/>
    </source>
</evidence>
<dbReference type="Proteomes" id="UP001620645">
    <property type="component" value="Unassembled WGS sequence"/>
</dbReference>
<proteinExistence type="inferred from homology"/>
<comment type="caution">
    <text evidence="15">The sequence shown here is derived from an EMBL/GenBank/DDBJ whole genome shotgun (WGS) entry which is preliminary data.</text>
</comment>
<evidence type="ECO:0000256" key="1">
    <source>
        <dbReference type="ARBA" id="ARBA00001946"/>
    </source>
</evidence>
<comment type="cofactor">
    <cofactor evidence="1">
        <name>Mg(2+)</name>
        <dbReference type="ChEBI" id="CHEBI:18420"/>
    </cofactor>
</comment>
<keyword evidence="8" id="KW-0479">Metal-binding</keyword>
<evidence type="ECO:0000313" key="16">
    <source>
        <dbReference type="Proteomes" id="UP001620645"/>
    </source>
</evidence>
<dbReference type="AlphaFoldDB" id="A0ABD2JQV5"/>
<dbReference type="GO" id="GO:0004363">
    <property type="term" value="F:glutathione synthase activity"/>
    <property type="evidence" value="ECO:0007669"/>
    <property type="project" value="UniProtKB-EC"/>
</dbReference>
<dbReference type="InterPro" id="IPR004887">
    <property type="entry name" value="GSH_synth_subst-bd"/>
</dbReference>
<evidence type="ECO:0000256" key="7">
    <source>
        <dbReference type="ARBA" id="ARBA00022684"/>
    </source>
</evidence>
<evidence type="ECO:0000256" key="9">
    <source>
        <dbReference type="ARBA" id="ARBA00022741"/>
    </source>
</evidence>
<dbReference type="Gene3D" id="3.30.470.20">
    <property type="entry name" value="ATP-grasp fold, B domain"/>
    <property type="match status" value="1"/>
</dbReference>
<dbReference type="Pfam" id="PF03199">
    <property type="entry name" value="GSH_synthase"/>
    <property type="match status" value="1"/>
</dbReference>
<evidence type="ECO:0000256" key="2">
    <source>
        <dbReference type="ARBA" id="ARBA00004965"/>
    </source>
</evidence>
<evidence type="ECO:0000256" key="12">
    <source>
        <dbReference type="ARBA" id="ARBA00030403"/>
    </source>
</evidence>
<dbReference type="GO" id="GO:0046872">
    <property type="term" value="F:metal ion binding"/>
    <property type="evidence" value="ECO:0007669"/>
    <property type="project" value="UniProtKB-KW"/>
</dbReference>
<dbReference type="EMBL" id="JBICCN010000114">
    <property type="protein sequence ID" value="KAL3093012.1"/>
    <property type="molecule type" value="Genomic_DNA"/>
</dbReference>
<accession>A0ABD2JQV5</accession>
<keyword evidence="6" id="KW-0436">Ligase</keyword>
<dbReference type="Gene3D" id="1.10.1080.10">
    <property type="entry name" value="Glutathione Synthetase, Chain A, domain 3"/>
    <property type="match status" value="1"/>
</dbReference>
<keyword evidence="7" id="KW-0317">Glutathione biosynthesis</keyword>
<evidence type="ECO:0000256" key="3">
    <source>
        <dbReference type="ARBA" id="ARBA00010385"/>
    </source>
</evidence>
<organism evidence="15 16">
    <name type="scientific">Heterodera schachtii</name>
    <name type="common">Sugarbeet cyst nematode worm</name>
    <name type="synonym">Tylenchus schachtii</name>
    <dbReference type="NCBI Taxonomy" id="97005"/>
    <lineage>
        <taxon>Eukaryota</taxon>
        <taxon>Metazoa</taxon>
        <taxon>Ecdysozoa</taxon>
        <taxon>Nematoda</taxon>
        <taxon>Chromadorea</taxon>
        <taxon>Rhabditida</taxon>
        <taxon>Tylenchina</taxon>
        <taxon>Tylenchomorpha</taxon>
        <taxon>Tylenchoidea</taxon>
        <taxon>Heteroderidae</taxon>
        <taxon>Heteroderinae</taxon>
        <taxon>Heterodera</taxon>
    </lineage>
</organism>
<evidence type="ECO:0000256" key="4">
    <source>
        <dbReference type="ARBA" id="ARBA00012214"/>
    </source>
</evidence>
<name>A0ABD2JQV5_HETSC</name>
<dbReference type="InterPro" id="IPR005615">
    <property type="entry name" value="Glutathione_synthase"/>
</dbReference>
<dbReference type="Gene3D" id="3.40.50.1760">
    <property type="entry name" value="Glutathione synthase, substrate-binding domain superfamily, eukaryotic"/>
    <property type="match status" value="1"/>
</dbReference>
<dbReference type="InterPro" id="IPR014042">
    <property type="entry name" value="Glutathione_synthase_a-hlx"/>
</dbReference>
<dbReference type="SUPFAM" id="SSF52440">
    <property type="entry name" value="PreATP-grasp domain"/>
    <property type="match status" value="1"/>
</dbReference>
<keyword evidence="9" id="KW-0547">Nucleotide-binding</keyword>
<evidence type="ECO:0000313" key="15">
    <source>
        <dbReference type="EMBL" id="KAL3093012.1"/>
    </source>
</evidence>
<evidence type="ECO:0000256" key="8">
    <source>
        <dbReference type="ARBA" id="ARBA00022723"/>
    </source>
</evidence>
<keyword evidence="16" id="KW-1185">Reference proteome</keyword>
<keyword evidence="10" id="KW-0067">ATP-binding</keyword>
<evidence type="ECO:0000256" key="10">
    <source>
        <dbReference type="ARBA" id="ARBA00022840"/>
    </source>
</evidence>
<protein>
    <recommendedName>
        <fullName evidence="5">Glutathione synthetase</fullName>
        <ecNumber evidence="4">6.3.2.3</ecNumber>
    </recommendedName>
    <alternativeName>
        <fullName evidence="12">Glutathione synthase</fullName>
    </alternativeName>
</protein>
<dbReference type="SUPFAM" id="SSF56059">
    <property type="entry name" value="Glutathione synthetase ATP-binding domain-like"/>
    <property type="match status" value="1"/>
</dbReference>